<dbReference type="InterPro" id="IPR011060">
    <property type="entry name" value="RibuloseP-bd_barrel"/>
</dbReference>
<dbReference type="InterPro" id="IPR013785">
    <property type="entry name" value="Aldolase_TIM"/>
</dbReference>
<dbReference type="InterPro" id="IPR001468">
    <property type="entry name" value="Indole-3-GlycerolPSynthase_CS"/>
</dbReference>
<keyword evidence="11" id="KW-1185">Reference proteome</keyword>
<keyword evidence="3 8" id="KW-0028">Amino-acid biosynthesis</keyword>
<evidence type="ECO:0000256" key="2">
    <source>
        <dbReference type="ARBA" id="ARBA00004696"/>
    </source>
</evidence>
<dbReference type="Pfam" id="PF00218">
    <property type="entry name" value="IGPS"/>
    <property type="match status" value="1"/>
</dbReference>
<proteinExistence type="inferred from homology"/>
<dbReference type="EC" id="4.1.1.48" evidence="8"/>
<keyword evidence="4 8" id="KW-0210">Decarboxylase</keyword>
<accession>A0ABT6F0W7</accession>
<evidence type="ECO:0000256" key="6">
    <source>
        <dbReference type="ARBA" id="ARBA00023141"/>
    </source>
</evidence>
<evidence type="ECO:0000259" key="9">
    <source>
        <dbReference type="Pfam" id="PF00218"/>
    </source>
</evidence>
<evidence type="ECO:0000256" key="1">
    <source>
        <dbReference type="ARBA" id="ARBA00001633"/>
    </source>
</evidence>
<dbReference type="PANTHER" id="PTHR22854:SF2">
    <property type="entry name" value="INDOLE-3-GLYCEROL-PHOSPHATE SYNTHASE"/>
    <property type="match status" value="1"/>
</dbReference>
<keyword evidence="6 8" id="KW-0057">Aromatic amino acid biosynthesis</keyword>
<keyword evidence="5 8" id="KW-0822">Tryptophan biosynthesis</keyword>
<dbReference type="InterPro" id="IPR013798">
    <property type="entry name" value="Indole-3-glycerol_P_synth_dom"/>
</dbReference>
<organism evidence="10 11">
    <name type="scientific">Candidatus Synechococcus calcipolaris G9</name>
    <dbReference type="NCBI Taxonomy" id="1497997"/>
    <lineage>
        <taxon>Bacteria</taxon>
        <taxon>Bacillati</taxon>
        <taxon>Cyanobacteriota</taxon>
        <taxon>Cyanophyceae</taxon>
        <taxon>Synechococcales</taxon>
        <taxon>Synechococcaceae</taxon>
        <taxon>Synechococcus</taxon>
    </lineage>
</organism>
<comment type="pathway">
    <text evidence="2 8">Amino-acid biosynthesis; L-tryptophan biosynthesis; L-tryptophan from chorismate: step 4/5.</text>
</comment>
<dbReference type="InterPro" id="IPR045186">
    <property type="entry name" value="Indole-3-glycerol_P_synth"/>
</dbReference>
<evidence type="ECO:0000256" key="8">
    <source>
        <dbReference type="HAMAP-Rule" id="MF_00134"/>
    </source>
</evidence>
<reference evidence="10" key="1">
    <citation type="journal article" date="2022" name="Genome Biol. Evol.">
        <title>A New Gene Family Diagnostic for Intracellular Biomineralization of Amorphous Ca Carbonates by Cyanobacteria.</title>
        <authorList>
            <person name="Benzerara K."/>
            <person name="Duprat E."/>
            <person name="Bitard-Feildel T."/>
            <person name="Caumes G."/>
            <person name="Cassier-Chauvat C."/>
            <person name="Chauvat F."/>
            <person name="Dezi M."/>
            <person name="Diop S.I."/>
            <person name="Gaschignard G."/>
            <person name="Gorgen S."/>
            <person name="Gugger M."/>
            <person name="Lopez-Garcia P."/>
            <person name="Millet M."/>
            <person name="Skouri-Panet F."/>
            <person name="Moreira D."/>
            <person name="Callebaut I."/>
        </authorList>
    </citation>
    <scope>NUCLEOTIDE SEQUENCE</scope>
    <source>
        <strain evidence="10">G9</strain>
    </source>
</reference>
<evidence type="ECO:0000313" key="11">
    <source>
        <dbReference type="Proteomes" id="UP001154265"/>
    </source>
</evidence>
<evidence type="ECO:0000256" key="7">
    <source>
        <dbReference type="ARBA" id="ARBA00023239"/>
    </source>
</evidence>
<dbReference type="CDD" id="cd00331">
    <property type="entry name" value="IGPS"/>
    <property type="match status" value="1"/>
</dbReference>
<evidence type="ECO:0000256" key="3">
    <source>
        <dbReference type="ARBA" id="ARBA00022605"/>
    </source>
</evidence>
<evidence type="ECO:0000256" key="5">
    <source>
        <dbReference type="ARBA" id="ARBA00022822"/>
    </source>
</evidence>
<keyword evidence="7 8" id="KW-0456">Lyase</keyword>
<gene>
    <name evidence="8 10" type="primary">trpC</name>
    <name evidence="10" type="ORF">L3556_11050</name>
</gene>
<sequence>MQIRRRPPNPAVMVQQLHYQVQVSDAAPRHILEEIVWHKEKEVAQRREALPLPELQRQVLTAPPARSFLAALQHPQTQPALIAEVKKASPSKGVIRGDFDPVAIAKAYQAAGATCLSVLTDQKYFQGSYDYMKQIRAVVDLPLLCKDFIIYPYQMYFARLHGADAVLLIAAILPDRDLRYFIRIAQGLGMRVLIEVHTLEEMDRVLALDNVQVIGINNRNLEDFSVNIETTENLMAQRKEQIVAKNVQIISESGLHSPEDIARVSQAGATAVLIGESLVRRDGADDHLSEGDRMKKRVTHLLAQTTPPLLNP</sequence>
<dbReference type="NCBIfam" id="NF001377">
    <property type="entry name" value="PRK00278.2-4"/>
    <property type="match status" value="1"/>
</dbReference>
<protein>
    <recommendedName>
        <fullName evidence="8">Indole-3-glycerol phosphate synthase</fullName>
        <shortName evidence="8">IGPS</shortName>
        <ecNumber evidence="8">4.1.1.48</ecNumber>
    </recommendedName>
</protein>
<comment type="caution">
    <text evidence="10">The sequence shown here is derived from an EMBL/GenBank/DDBJ whole genome shotgun (WGS) entry which is preliminary data.</text>
</comment>
<dbReference type="RefSeq" id="WP_277867330.1">
    <property type="nucleotide sequence ID" value="NZ_JAKKUT010000002.1"/>
</dbReference>
<evidence type="ECO:0000313" key="10">
    <source>
        <dbReference type="EMBL" id="MDG2991462.1"/>
    </source>
</evidence>
<name>A0ABT6F0W7_9SYNE</name>
<evidence type="ECO:0000256" key="4">
    <source>
        <dbReference type="ARBA" id="ARBA00022793"/>
    </source>
</evidence>
<comment type="similarity">
    <text evidence="8">Belongs to the TrpC family.</text>
</comment>
<dbReference type="EMBL" id="JAKKUT010000002">
    <property type="protein sequence ID" value="MDG2991462.1"/>
    <property type="molecule type" value="Genomic_DNA"/>
</dbReference>
<reference evidence="10" key="2">
    <citation type="submission" date="2022-01" db="EMBL/GenBank/DDBJ databases">
        <authorList>
            <person name="Zivanovic Y."/>
            <person name="Moreira D."/>
            <person name="Lopez-Garcia P."/>
        </authorList>
    </citation>
    <scope>NUCLEOTIDE SEQUENCE</scope>
    <source>
        <strain evidence="10">G9</strain>
    </source>
</reference>
<dbReference type="GO" id="GO:0004425">
    <property type="term" value="F:indole-3-glycerol-phosphate synthase activity"/>
    <property type="evidence" value="ECO:0007669"/>
    <property type="project" value="UniProtKB-EC"/>
</dbReference>
<feature type="domain" description="Indole-3-glycerol phosphate synthase" evidence="9">
    <location>
        <begin position="32"/>
        <end position="285"/>
    </location>
</feature>
<dbReference type="NCBIfam" id="NF001372">
    <property type="entry name" value="PRK00278.1-4"/>
    <property type="match status" value="1"/>
</dbReference>
<dbReference type="Proteomes" id="UP001154265">
    <property type="component" value="Unassembled WGS sequence"/>
</dbReference>
<dbReference type="SUPFAM" id="SSF51366">
    <property type="entry name" value="Ribulose-phoshate binding barrel"/>
    <property type="match status" value="1"/>
</dbReference>
<dbReference type="Gene3D" id="3.20.20.70">
    <property type="entry name" value="Aldolase class I"/>
    <property type="match status" value="1"/>
</dbReference>
<dbReference type="PROSITE" id="PS00614">
    <property type="entry name" value="IGPS"/>
    <property type="match status" value="1"/>
</dbReference>
<dbReference type="HAMAP" id="MF_00134_B">
    <property type="entry name" value="IGPS_B"/>
    <property type="match status" value="1"/>
</dbReference>
<comment type="catalytic activity">
    <reaction evidence="1 8">
        <text>1-(2-carboxyphenylamino)-1-deoxy-D-ribulose 5-phosphate + H(+) = (1S,2R)-1-C-(indol-3-yl)glycerol 3-phosphate + CO2 + H2O</text>
        <dbReference type="Rhea" id="RHEA:23476"/>
        <dbReference type="ChEBI" id="CHEBI:15377"/>
        <dbReference type="ChEBI" id="CHEBI:15378"/>
        <dbReference type="ChEBI" id="CHEBI:16526"/>
        <dbReference type="ChEBI" id="CHEBI:58613"/>
        <dbReference type="ChEBI" id="CHEBI:58866"/>
        <dbReference type="EC" id="4.1.1.48"/>
    </reaction>
</comment>
<dbReference type="PANTHER" id="PTHR22854">
    <property type="entry name" value="TRYPTOPHAN BIOSYNTHESIS PROTEIN"/>
    <property type="match status" value="1"/>
</dbReference>